<dbReference type="GO" id="GO:0008270">
    <property type="term" value="F:zinc ion binding"/>
    <property type="evidence" value="ECO:0007669"/>
    <property type="project" value="UniProtKB-KW"/>
</dbReference>
<sequence length="265" mass="29606">MSLVADYTDSEGEEEEEKKQEPVVTDSNPSKSSCSKALRNPFGVNNDDDEEDNCSSSDSSDEEVEKVKEKKIGDGEQLDNPFRFFGSANVENSVLRVEFREQEAKKTAVLERHVKLSQEIIAGATTINGKKICWNNRKGRCRFGHNCKFAHDTDSAVIDPDSVQIKLPDKNFQPVQPEQIPTQFKKRNPFCMDNVDWDSETPVVLSSLAQLSGGDGGGGLKKGDDDLLPDDDRKTKKKRPGLASGLNPSKKVMKMYYNNKEKEQL</sequence>
<organism evidence="7 8">
    <name type="scientific">Folsomia candida</name>
    <name type="common">Springtail</name>
    <dbReference type="NCBI Taxonomy" id="158441"/>
    <lineage>
        <taxon>Eukaryota</taxon>
        <taxon>Metazoa</taxon>
        <taxon>Ecdysozoa</taxon>
        <taxon>Arthropoda</taxon>
        <taxon>Hexapoda</taxon>
        <taxon>Collembola</taxon>
        <taxon>Entomobryomorpha</taxon>
        <taxon>Isotomoidea</taxon>
        <taxon>Isotomidae</taxon>
        <taxon>Proisotominae</taxon>
        <taxon>Folsomia</taxon>
    </lineage>
</organism>
<feature type="compositionally biased region" description="Basic and acidic residues" evidence="5">
    <location>
        <begin position="221"/>
        <end position="234"/>
    </location>
</feature>
<feature type="domain" description="C3H1-type" evidence="6">
    <location>
        <begin position="127"/>
        <end position="154"/>
    </location>
</feature>
<reference evidence="7 8" key="1">
    <citation type="submission" date="2015-12" db="EMBL/GenBank/DDBJ databases">
        <title>The genome of Folsomia candida.</title>
        <authorList>
            <person name="Faddeeva A."/>
            <person name="Derks M.F."/>
            <person name="Anvar Y."/>
            <person name="Smit S."/>
            <person name="Van Straalen N."/>
            <person name="Roelofs D."/>
        </authorList>
    </citation>
    <scope>NUCLEOTIDE SEQUENCE [LARGE SCALE GENOMIC DNA]</scope>
    <source>
        <strain evidence="7 8">VU population</strain>
        <tissue evidence="7">Whole body</tissue>
    </source>
</reference>
<gene>
    <name evidence="7" type="ORF">Fcan01_09852</name>
</gene>
<dbReference type="EMBL" id="LNIX01000004">
    <property type="protein sequence ID" value="OXA55799.1"/>
    <property type="molecule type" value="Genomic_DNA"/>
</dbReference>
<evidence type="ECO:0000313" key="7">
    <source>
        <dbReference type="EMBL" id="OXA55799.1"/>
    </source>
</evidence>
<dbReference type="InterPro" id="IPR036855">
    <property type="entry name" value="Znf_CCCH_sf"/>
</dbReference>
<dbReference type="SUPFAM" id="SSF90229">
    <property type="entry name" value="CCCH zinc finger"/>
    <property type="match status" value="1"/>
</dbReference>
<evidence type="ECO:0000256" key="1">
    <source>
        <dbReference type="ARBA" id="ARBA00022723"/>
    </source>
</evidence>
<evidence type="ECO:0000256" key="4">
    <source>
        <dbReference type="PROSITE-ProRule" id="PRU00723"/>
    </source>
</evidence>
<dbReference type="InterPro" id="IPR000571">
    <property type="entry name" value="Znf_CCCH"/>
</dbReference>
<dbReference type="Proteomes" id="UP000198287">
    <property type="component" value="Unassembled WGS sequence"/>
</dbReference>
<name>A0A226EEI6_FOLCA</name>
<dbReference type="Gene3D" id="3.30.1370.210">
    <property type="match status" value="1"/>
</dbReference>
<feature type="compositionally biased region" description="Polar residues" evidence="5">
    <location>
        <begin position="25"/>
        <end position="35"/>
    </location>
</feature>
<dbReference type="OrthoDB" id="336321at2759"/>
<accession>A0A226EEI6</accession>
<dbReference type="PROSITE" id="PS50103">
    <property type="entry name" value="ZF_C3H1"/>
    <property type="match status" value="1"/>
</dbReference>
<proteinExistence type="predicted"/>
<feature type="region of interest" description="Disordered" evidence="5">
    <location>
        <begin position="1"/>
        <end position="73"/>
    </location>
</feature>
<dbReference type="STRING" id="158441.A0A226EEI6"/>
<evidence type="ECO:0000256" key="5">
    <source>
        <dbReference type="SAM" id="MobiDB-lite"/>
    </source>
</evidence>
<keyword evidence="8" id="KW-1185">Reference proteome</keyword>
<dbReference type="OMA" id="FDSNAFF"/>
<evidence type="ECO:0000256" key="2">
    <source>
        <dbReference type="ARBA" id="ARBA00022771"/>
    </source>
</evidence>
<feature type="zinc finger region" description="C3H1-type" evidence="4">
    <location>
        <begin position="127"/>
        <end position="154"/>
    </location>
</feature>
<evidence type="ECO:0000256" key="3">
    <source>
        <dbReference type="ARBA" id="ARBA00022833"/>
    </source>
</evidence>
<feature type="region of interest" description="Disordered" evidence="5">
    <location>
        <begin position="214"/>
        <end position="265"/>
    </location>
</feature>
<dbReference type="InterPro" id="IPR041367">
    <property type="entry name" value="Znf-CCCH_4"/>
</dbReference>
<feature type="compositionally biased region" description="Acidic residues" evidence="5">
    <location>
        <begin position="46"/>
        <end position="64"/>
    </location>
</feature>
<comment type="caution">
    <text evidence="7">The sequence shown here is derived from an EMBL/GenBank/DDBJ whole genome shotgun (WGS) entry which is preliminary data.</text>
</comment>
<keyword evidence="3 4" id="KW-0862">Zinc</keyword>
<protein>
    <recommendedName>
        <fullName evidence="6">C3H1-type domain-containing protein</fullName>
    </recommendedName>
</protein>
<keyword evidence="1 4" id="KW-0479">Metal-binding</keyword>
<evidence type="ECO:0000259" key="6">
    <source>
        <dbReference type="PROSITE" id="PS50103"/>
    </source>
</evidence>
<evidence type="ECO:0000313" key="8">
    <source>
        <dbReference type="Proteomes" id="UP000198287"/>
    </source>
</evidence>
<dbReference type="Pfam" id="PF18044">
    <property type="entry name" value="zf-CCCH_4"/>
    <property type="match status" value="1"/>
</dbReference>
<keyword evidence="2 4" id="KW-0863">Zinc-finger</keyword>
<dbReference type="AlphaFoldDB" id="A0A226EEI6"/>